<dbReference type="Proteomes" id="UP000471364">
    <property type="component" value="Unassembled WGS sequence"/>
</dbReference>
<dbReference type="PROSITE" id="PS51192">
    <property type="entry name" value="HELICASE_ATP_BIND_1"/>
    <property type="match status" value="1"/>
</dbReference>
<dbReference type="RefSeq" id="WP_151011152.1">
    <property type="nucleotide sequence ID" value="NZ_WAAR01000008.1"/>
</dbReference>
<dbReference type="SMART" id="SM00491">
    <property type="entry name" value="HELICc2"/>
    <property type="match status" value="1"/>
</dbReference>
<dbReference type="SMART" id="SM00487">
    <property type="entry name" value="DEXDc"/>
    <property type="match status" value="1"/>
</dbReference>
<dbReference type="InterPro" id="IPR006555">
    <property type="entry name" value="ATP-dep_Helicase_C"/>
</dbReference>
<keyword evidence="3" id="KW-1185">Reference proteome</keyword>
<keyword evidence="2" id="KW-0067">ATP-binding</keyword>
<dbReference type="InterPro" id="IPR027417">
    <property type="entry name" value="P-loop_NTPase"/>
</dbReference>
<dbReference type="InterPro" id="IPR014001">
    <property type="entry name" value="Helicase_ATP-bd"/>
</dbReference>
<evidence type="ECO:0000313" key="3">
    <source>
        <dbReference type="Proteomes" id="UP000471364"/>
    </source>
</evidence>
<dbReference type="Pfam" id="PF00270">
    <property type="entry name" value="DEAD"/>
    <property type="match status" value="1"/>
</dbReference>
<dbReference type="GO" id="GO:0004386">
    <property type="term" value="F:helicase activity"/>
    <property type="evidence" value="ECO:0007669"/>
    <property type="project" value="UniProtKB-KW"/>
</dbReference>
<dbReference type="InterPro" id="IPR011545">
    <property type="entry name" value="DEAD/DEAH_box_helicase_dom"/>
</dbReference>
<comment type="caution">
    <text evidence="2">The sequence shown here is derived from an EMBL/GenBank/DDBJ whole genome shotgun (WGS) entry which is preliminary data.</text>
</comment>
<keyword evidence="2" id="KW-0378">Hydrolase</keyword>
<dbReference type="SUPFAM" id="SSF52540">
    <property type="entry name" value="P-loop containing nucleoside triphosphate hydrolases"/>
    <property type="match status" value="1"/>
</dbReference>
<keyword evidence="2" id="KW-0347">Helicase</keyword>
<reference evidence="2 3" key="1">
    <citation type="submission" date="2019-09" db="EMBL/GenBank/DDBJ databases">
        <title>High taxonomic diversity of Micromonospora strains isolated from Medicago sativa nodules in different geographical locations.</title>
        <authorList>
            <person name="Martinez-Hidalgo P."/>
            <person name="Flores-Felix J.D."/>
            <person name="Velazquez E."/>
            <person name="Brau L."/>
            <person name="Trujillo M.E."/>
            <person name="Martinez-Molina E."/>
        </authorList>
    </citation>
    <scope>NUCLEOTIDE SEQUENCE [LARGE SCALE GENOMIC DNA]</scope>
    <source>
        <strain evidence="2 3">ALFB5</strain>
    </source>
</reference>
<protein>
    <submittedName>
        <fullName evidence="2">DEAD/DEAH box helicase</fullName>
    </submittedName>
</protein>
<evidence type="ECO:0000313" key="2">
    <source>
        <dbReference type="EMBL" id="KAB1118474.1"/>
    </source>
</evidence>
<feature type="domain" description="Helicase ATP-binding" evidence="1">
    <location>
        <begin position="48"/>
        <end position="311"/>
    </location>
</feature>
<dbReference type="Pfam" id="PF13307">
    <property type="entry name" value="Helicase_C_2"/>
    <property type="match status" value="1"/>
</dbReference>
<gene>
    <name evidence="2" type="ORF">F6X54_03285</name>
</gene>
<dbReference type="EMBL" id="WAAR01000008">
    <property type="protein sequence ID" value="KAB1118474.1"/>
    <property type="molecule type" value="Genomic_DNA"/>
</dbReference>
<proteinExistence type="predicted"/>
<sequence length="837" mass="90990">MAFDFSKLSAGGTIGRITDPARLFDALPDKADGYGYLRAVQKDVLDAWSARRTERDIVVKTNTGGGKTIVGLLMLQCCLNERTGPALYLSPTPDLAKRVRAEARNLGIATVDDPASSKFLRGEAICVTTMNVLINGKTRFGLTVPGSRHQPVMVGAVVVDDAHAALAMTEENTRLRIPRDHSAYVPLLELFEDDLRAQSPHQFLDIQDQDPSAVLAVPFWAWQDKQEGVLQILHPERSSPAFEWSWPLISDILPWCQAVVTADDIEIMPPCPPIEKIPSFAQARRRIYLTATLADDSVLVTHFDADKDSIATSIFPDSAADLGDRLILAPEELNPDISHDDVRAMAASIAQNCNVVVLVPSKRQAALWTSEATLIVSKADDISGAVERLTAGHVGLVVIINRYDGIDLPDEACRLLIIDNLPLAYGGFERREALALRDTEAMVTRQLQRLEQGMGRGVRSRDDRCAILLLGPRLTQLLARPEIADRLSEATRAQLELSRQVARDLEGTDLTGLRAVITQVINDDRGFRLASREALIGVTYSPASVSATATHLRAAYNSAIGHRASDAAEQAKAAVDAARDGGDAPLAGWLGETHAAYLNAVDTVAAQQALTEAALLNNAVLRPRAGLEYRRISPPSPQAHQASAYLVDKYATGHDLIVGLDALMDDIDWDRTRTDAAEAALADLGAHLGFSAQQPERHFGIGSDVLWAAGNRTYVVIEAKTGAQAPRIWKKDINQLSGSVNWCQREYGSDAMVIPVLVHPTHVVEHSGTPPRDTRIISEPKLKALKHAIRRFARAIALDDKYRTPGAVEPQLAALDLSASALITTYTQLAYREPASA</sequence>
<name>A0ABQ6UMJ4_9ACTN</name>
<keyword evidence="2" id="KW-0547">Nucleotide-binding</keyword>
<organism evidence="2 3">
    <name type="scientific">Micromonospora aurantiaca</name>
    <name type="common">nom. illeg.</name>
    <dbReference type="NCBI Taxonomy" id="47850"/>
    <lineage>
        <taxon>Bacteria</taxon>
        <taxon>Bacillati</taxon>
        <taxon>Actinomycetota</taxon>
        <taxon>Actinomycetes</taxon>
        <taxon>Micromonosporales</taxon>
        <taxon>Micromonosporaceae</taxon>
        <taxon>Micromonospora</taxon>
    </lineage>
</organism>
<accession>A0ABQ6UMJ4</accession>
<evidence type="ECO:0000259" key="1">
    <source>
        <dbReference type="PROSITE" id="PS51192"/>
    </source>
</evidence>
<dbReference type="Gene3D" id="3.40.50.300">
    <property type="entry name" value="P-loop containing nucleotide triphosphate hydrolases"/>
    <property type="match status" value="2"/>
</dbReference>